<dbReference type="Gene3D" id="3.10.129.110">
    <property type="entry name" value="Polyketide synthase dehydratase"/>
    <property type="match status" value="1"/>
</dbReference>
<organism evidence="5 6">
    <name type="scientific">Streptomyces mutomycini</name>
    <dbReference type="NCBI Taxonomy" id="284036"/>
    <lineage>
        <taxon>Bacteria</taxon>
        <taxon>Bacillati</taxon>
        <taxon>Actinomycetota</taxon>
        <taxon>Actinomycetes</taxon>
        <taxon>Kitasatosporales</taxon>
        <taxon>Streptomycetaceae</taxon>
        <taxon>Streptomyces</taxon>
    </lineage>
</organism>
<dbReference type="Pfam" id="PF14765">
    <property type="entry name" value="PS-DH"/>
    <property type="match status" value="1"/>
</dbReference>
<dbReference type="PROSITE" id="PS52019">
    <property type="entry name" value="PKS_MFAS_DH"/>
    <property type="match status" value="1"/>
</dbReference>
<sequence>MSVHSRSADDADGEWVRHATGVLSAAVGAGAGESLQEWPPQGAVGLDVAGFYEELLGLGYGYGPAFQGLRAVWRRGEEVFAEVALPEGISGDGFGVHPALLDSALHAMGLAGDRGEDGGGTGLPFAWSGVSLHAVGASVLRVRIAPAGSGVSLVLADVAGEPVA</sequence>
<evidence type="ECO:0000256" key="1">
    <source>
        <dbReference type="ARBA" id="ARBA00022679"/>
    </source>
</evidence>
<accession>A0ABW0BDA8</accession>
<protein>
    <submittedName>
        <fullName evidence="5">Polyketide synthase dehydratase domain-containing protein</fullName>
    </submittedName>
</protein>
<feature type="region of interest" description="C-terminal hotdog fold" evidence="3">
    <location>
        <begin position="43"/>
        <end position="164"/>
    </location>
</feature>
<dbReference type="PANTHER" id="PTHR43775:SF51">
    <property type="entry name" value="INACTIVE PHENOLPHTHIOCEROL SYNTHESIS POLYKETIDE SYNTHASE TYPE I PKS1-RELATED"/>
    <property type="match status" value="1"/>
</dbReference>
<feature type="region of interest" description="N-terminal hotdog fold" evidence="3">
    <location>
        <begin position="1"/>
        <end position="30"/>
    </location>
</feature>
<gene>
    <name evidence="5" type="ORF">ACFPRK_31370</name>
</gene>
<evidence type="ECO:0000256" key="2">
    <source>
        <dbReference type="ARBA" id="ARBA00023268"/>
    </source>
</evidence>
<evidence type="ECO:0000256" key="3">
    <source>
        <dbReference type="PROSITE-ProRule" id="PRU01363"/>
    </source>
</evidence>
<dbReference type="PANTHER" id="PTHR43775">
    <property type="entry name" value="FATTY ACID SYNTHASE"/>
    <property type="match status" value="1"/>
</dbReference>
<dbReference type="Proteomes" id="UP001596208">
    <property type="component" value="Unassembled WGS sequence"/>
</dbReference>
<feature type="non-terminal residue" evidence="5">
    <location>
        <position position="164"/>
    </location>
</feature>
<keyword evidence="2" id="KW-0511">Multifunctional enzyme</keyword>
<keyword evidence="6" id="KW-1185">Reference proteome</keyword>
<evidence type="ECO:0000259" key="4">
    <source>
        <dbReference type="PROSITE" id="PS52019"/>
    </source>
</evidence>
<dbReference type="RefSeq" id="WP_381825038.1">
    <property type="nucleotide sequence ID" value="NZ_JBHSKI010000061.1"/>
</dbReference>
<feature type="domain" description="PKS/mFAS DH" evidence="4">
    <location>
        <begin position="1"/>
        <end position="164"/>
    </location>
</feature>
<evidence type="ECO:0000313" key="6">
    <source>
        <dbReference type="Proteomes" id="UP001596208"/>
    </source>
</evidence>
<comment type="caution">
    <text evidence="5">The sequence shown here is derived from an EMBL/GenBank/DDBJ whole genome shotgun (WGS) entry which is preliminary data.</text>
</comment>
<dbReference type="InterPro" id="IPR049551">
    <property type="entry name" value="PKS_DH_C"/>
</dbReference>
<reference evidence="6" key="1">
    <citation type="journal article" date="2019" name="Int. J. Syst. Evol. Microbiol.">
        <title>The Global Catalogue of Microorganisms (GCM) 10K type strain sequencing project: providing services to taxonomists for standard genome sequencing and annotation.</title>
        <authorList>
            <consortium name="The Broad Institute Genomics Platform"/>
            <consortium name="The Broad Institute Genome Sequencing Center for Infectious Disease"/>
            <person name="Wu L."/>
            <person name="Ma J."/>
        </authorList>
    </citation>
    <scope>NUCLEOTIDE SEQUENCE [LARGE SCALE GENOMIC DNA]</scope>
    <source>
        <strain evidence="6">CGMCC 4.1721</strain>
    </source>
</reference>
<name>A0ABW0BDA8_9ACTN</name>
<keyword evidence="1" id="KW-0808">Transferase</keyword>
<evidence type="ECO:0000313" key="5">
    <source>
        <dbReference type="EMBL" id="MFC5175032.1"/>
    </source>
</evidence>
<dbReference type="InterPro" id="IPR049900">
    <property type="entry name" value="PKS_mFAS_DH"/>
</dbReference>
<dbReference type="EMBL" id="JBHSKI010000061">
    <property type="protein sequence ID" value="MFC5175032.1"/>
    <property type="molecule type" value="Genomic_DNA"/>
</dbReference>
<dbReference type="InterPro" id="IPR050091">
    <property type="entry name" value="PKS_NRPS_Biosynth_Enz"/>
</dbReference>
<comment type="caution">
    <text evidence="3">Lacks conserved residue(s) required for the propagation of feature annotation.</text>
</comment>
<dbReference type="InterPro" id="IPR042104">
    <property type="entry name" value="PKS_dehydratase_sf"/>
</dbReference>
<proteinExistence type="predicted"/>